<reference evidence="1" key="1">
    <citation type="journal article" date="2015" name="PeerJ">
        <title>First genomic representation of candidate bacterial phylum KSB3 points to enhanced environmental sensing as a trigger of wastewater bulking.</title>
        <authorList>
            <person name="Sekiguchi Y."/>
            <person name="Ohashi A."/>
            <person name="Parks D.H."/>
            <person name="Yamauchi T."/>
            <person name="Tyson G.W."/>
            <person name="Hugenholtz P."/>
        </authorList>
    </citation>
    <scope>NUCLEOTIDE SEQUENCE [LARGE SCALE GENOMIC DNA]</scope>
</reference>
<dbReference type="EMBL" id="DF820457">
    <property type="protein sequence ID" value="GAK51789.1"/>
    <property type="molecule type" value="Genomic_DNA"/>
</dbReference>
<keyword evidence="2" id="KW-1185">Reference proteome</keyword>
<protein>
    <submittedName>
        <fullName evidence="1">Uncharacterized protein</fullName>
    </submittedName>
</protein>
<sequence length="82" mass="9238">MNTRTCQELEALWHRDIPLRTDDGQPFDPPVEGSLGLLALGDLGLVAWRRKRQDVNYELMLRSRFETNDRTLPSGEGLGVGS</sequence>
<name>A0A081BN23_9BACT</name>
<evidence type="ECO:0000313" key="1">
    <source>
        <dbReference type="EMBL" id="GAK51789.1"/>
    </source>
</evidence>
<organism evidence="1">
    <name type="scientific">Candidatus Moduliflexus flocculans</name>
    <dbReference type="NCBI Taxonomy" id="1499966"/>
    <lineage>
        <taxon>Bacteria</taxon>
        <taxon>Candidatus Moduliflexota</taxon>
        <taxon>Candidatus Moduliflexia</taxon>
        <taxon>Candidatus Moduliflexales</taxon>
        <taxon>Candidatus Moduliflexaceae</taxon>
    </lineage>
</organism>
<dbReference type="HOGENOM" id="CLU_2551401_0_0_0"/>
<dbReference type="Proteomes" id="UP000030700">
    <property type="component" value="Unassembled WGS sequence"/>
</dbReference>
<dbReference type="STRING" id="1499966.U14_03035"/>
<accession>A0A081BN23</accession>
<proteinExistence type="predicted"/>
<dbReference type="AlphaFoldDB" id="A0A081BN23"/>
<evidence type="ECO:0000313" key="2">
    <source>
        <dbReference type="Proteomes" id="UP000030700"/>
    </source>
</evidence>
<gene>
    <name evidence="1" type="ORF">U14_03035</name>
</gene>